<dbReference type="NCBIfam" id="TIGR00581">
    <property type="entry name" value="moaC"/>
    <property type="match status" value="1"/>
</dbReference>
<accession>A0A0K2SPC7</accession>
<dbReference type="STRING" id="1555112.LIP_2830"/>
<dbReference type="HAMAP" id="MF_01224_B">
    <property type="entry name" value="MoaC_B"/>
    <property type="match status" value="1"/>
</dbReference>
<feature type="binding site" evidence="6">
    <location>
        <begin position="86"/>
        <end position="88"/>
    </location>
    <ligand>
        <name>substrate</name>
    </ligand>
</feature>
<evidence type="ECO:0000256" key="2">
    <source>
        <dbReference type="ARBA" id="ARBA00005046"/>
    </source>
</evidence>
<dbReference type="KEGG" id="lpil:LIP_2830"/>
<feature type="domain" description="Molybdopterin cofactor biosynthesis C (MoaC)" evidence="7">
    <location>
        <begin position="26"/>
        <end position="161"/>
    </location>
</feature>
<dbReference type="SUPFAM" id="SSF55040">
    <property type="entry name" value="Molybdenum cofactor biosynthesis protein C, MoaC"/>
    <property type="match status" value="1"/>
</dbReference>
<feature type="active site" evidence="6">
    <location>
        <position position="139"/>
    </location>
</feature>
<organism evidence="8 9">
    <name type="scientific">Limnochorda pilosa</name>
    <dbReference type="NCBI Taxonomy" id="1555112"/>
    <lineage>
        <taxon>Bacteria</taxon>
        <taxon>Bacillati</taxon>
        <taxon>Bacillota</taxon>
        <taxon>Limnochordia</taxon>
        <taxon>Limnochordales</taxon>
        <taxon>Limnochordaceae</taxon>
        <taxon>Limnochorda</taxon>
    </lineage>
</organism>
<dbReference type="UniPathway" id="UPA00344"/>
<dbReference type="InterPro" id="IPR050105">
    <property type="entry name" value="MoCo_biosynth_MoaA/MoaC"/>
</dbReference>
<dbReference type="PATRIC" id="fig|1555112.3.peg.2874"/>
<evidence type="ECO:0000259" key="7">
    <source>
        <dbReference type="Pfam" id="PF01967"/>
    </source>
</evidence>
<evidence type="ECO:0000256" key="4">
    <source>
        <dbReference type="ARBA" id="ARBA00023150"/>
    </source>
</evidence>
<comment type="similarity">
    <text evidence="6">Belongs to the MoaC family.</text>
</comment>
<dbReference type="InterPro" id="IPR002820">
    <property type="entry name" value="Mopterin_CF_biosynth-C_dom"/>
</dbReference>
<dbReference type="AlphaFoldDB" id="A0A0K2SPC7"/>
<dbReference type="GO" id="GO:0061799">
    <property type="term" value="F:cyclic pyranopterin monophosphate synthase activity"/>
    <property type="evidence" value="ECO:0007669"/>
    <property type="project" value="UniProtKB-UniRule"/>
</dbReference>
<dbReference type="PANTHER" id="PTHR22960">
    <property type="entry name" value="MOLYBDOPTERIN COFACTOR SYNTHESIS PROTEIN A"/>
    <property type="match status" value="1"/>
</dbReference>
<gene>
    <name evidence="6" type="primary">moaC</name>
    <name evidence="8" type="ORF">LIP_2830</name>
</gene>
<comment type="subunit">
    <text evidence="6">Homohexamer; trimer of dimers.</text>
</comment>
<dbReference type="GO" id="GO:0006777">
    <property type="term" value="P:Mo-molybdopterin cofactor biosynthetic process"/>
    <property type="evidence" value="ECO:0007669"/>
    <property type="project" value="UniProtKB-UniRule"/>
</dbReference>
<proteinExistence type="inferred from homology"/>
<dbReference type="InterPro" id="IPR047594">
    <property type="entry name" value="MoaC_bact/euk"/>
</dbReference>
<dbReference type="CDD" id="cd01420">
    <property type="entry name" value="MoaC_PE"/>
    <property type="match status" value="1"/>
</dbReference>
<reference evidence="9" key="2">
    <citation type="journal article" date="2016" name="Int. J. Syst. Evol. Microbiol.">
        <title>Complete genome sequence and cell structure of Limnochorda pilosa, a Gram-negative spore-former within the phylum Firmicutes.</title>
        <authorList>
            <person name="Watanabe M."/>
            <person name="Kojima H."/>
            <person name="Fukui M."/>
        </authorList>
    </citation>
    <scope>NUCLEOTIDE SEQUENCE [LARGE SCALE GENOMIC DNA]</scope>
    <source>
        <strain evidence="9">HC45</strain>
    </source>
</reference>
<evidence type="ECO:0000313" key="8">
    <source>
        <dbReference type="EMBL" id="BAS28659.1"/>
    </source>
</evidence>
<keyword evidence="9" id="KW-1185">Reference proteome</keyword>
<dbReference type="EC" id="4.6.1.17" evidence="3 6"/>
<comment type="function">
    <text evidence="6">Catalyzes the conversion of (8S)-3',8-cyclo-7,8-dihydroguanosine 5'-triphosphate to cyclic pyranopterin monophosphate (cPMP).</text>
</comment>
<evidence type="ECO:0000256" key="6">
    <source>
        <dbReference type="HAMAP-Rule" id="MF_01224"/>
    </source>
</evidence>
<comment type="catalytic activity">
    <reaction evidence="1 6">
        <text>(8S)-3',8-cyclo-7,8-dihydroguanosine 5'-triphosphate = cyclic pyranopterin phosphate + diphosphate</text>
        <dbReference type="Rhea" id="RHEA:49580"/>
        <dbReference type="ChEBI" id="CHEBI:33019"/>
        <dbReference type="ChEBI" id="CHEBI:59648"/>
        <dbReference type="ChEBI" id="CHEBI:131766"/>
        <dbReference type="EC" id="4.6.1.17"/>
    </reaction>
</comment>
<dbReference type="NCBIfam" id="NF006870">
    <property type="entry name" value="PRK09364.1"/>
    <property type="match status" value="1"/>
</dbReference>
<dbReference type="Gene3D" id="3.30.70.640">
    <property type="entry name" value="Molybdopterin cofactor biosynthesis C (MoaC) domain"/>
    <property type="match status" value="1"/>
</dbReference>
<protein>
    <recommendedName>
        <fullName evidence="3 6">Cyclic pyranopterin monophosphate synthase</fullName>
        <ecNumber evidence="3 6">4.6.1.17</ecNumber>
    </recommendedName>
    <alternativeName>
        <fullName evidence="6">Molybdenum cofactor biosynthesis protein C</fullName>
    </alternativeName>
</protein>
<feature type="binding site" evidence="6">
    <location>
        <begin position="124"/>
        <end position="125"/>
    </location>
    <ligand>
        <name>substrate</name>
    </ligand>
</feature>
<dbReference type="InterPro" id="IPR023045">
    <property type="entry name" value="MoaC"/>
</dbReference>
<evidence type="ECO:0000256" key="3">
    <source>
        <dbReference type="ARBA" id="ARBA00012575"/>
    </source>
</evidence>
<keyword evidence="5 6" id="KW-0456">Lyase</keyword>
<sequence>MEGAGKPGNGESGAPGEVRGAGAARMVEVGGKAATLRRAVARGMVRMDRACLKAVAEGRVPKGDVLAVARVGGILAAKAVPHLIPLAHPIALTGLEMDLWVDEGEGAVQVEARVQTTDRTGVEMEALTAVSVACLTVYDMCKALDPAMVVDRVRLVEKSGGKSGLYRRLGEAPGETP</sequence>
<evidence type="ECO:0000256" key="1">
    <source>
        <dbReference type="ARBA" id="ARBA00001637"/>
    </source>
</evidence>
<dbReference type="RefSeq" id="WP_082726327.1">
    <property type="nucleotide sequence ID" value="NZ_AP014924.1"/>
</dbReference>
<evidence type="ECO:0000313" key="9">
    <source>
        <dbReference type="Proteomes" id="UP000065807"/>
    </source>
</evidence>
<keyword evidence="4 6" id="KW-0501">Molybdenum cofactor biosynthesis</keyword>
<comment type="pathway">
    <text evidence="2 6">Cofactor biosynthesis; molybdopterin biosynthesis.</text>
</comment>
<reference evidence="9" key="1">
    <citation type="submission" date="2015-07" db="EMBL/GenBank/DDBJ databases">
        <title>Complete genome sequence and phylogenetic analysis of Limnochorda pilosa.</title>
        <authorList>
            <person name="Watanabe M."/>
            <person name="Kojima H."/>
            <person name="Fukui M."/>
        </authorList>
    </citation>
    <scope>NUCLEOTIDE SEQUENCE [LARGE SCALE GENOMIC DNA]</scope>
    <source>
        <strain evidence="9">HC45</strain>
    </source>
</reference>
<dbReference type="OrthoDB" id="9794429at2"/>
<name>A0A0K2SPC7_LIMPI</name>
<dbReference type="Pfam" id="PF01967">
    <property type="entry name" value="MoaC"/>
    <property type="match status" value="1"/>
</dbReference>
<dbReference type="EMBL" id="AP014924">
    <property type="protein sequence ID" value="BAS28659.1"/>
    <property type="molecule type" value="Genomic_DNA"/>
</dbReference>
<dbReference type="InterPro" id="IPR036522">
    <property type="entry name" value="MoaC_sf"/>
</dbReference>
<dbReference type="Proteomes" id="UP000065807">
    <property type="component" value="Chromosome"/>
</dbReference>
<evidence type="ECO:0000256" key="5">
    <source>
        <dbReference type="ARBA" id="ARBA00023239"/>
    </source>
</evidence>